<keyword evidence="2" id="KW-1185">Reference proteome</keyword>
<accession>A0AA47MLC2</accession>
<dbReference type="AlphaFoldDB" id="A0AA47MLC2"/>
<sequence>MIQWVIEQEKAISQVLKLIKKTWHLAPTWQEMDVLESMSKSISPLIEFTDALSGEEYAGNIHRGVSTADKKLQKEESEALFPPGIDVLCISKL</sequence>
<evidence type="ECO:0000313" key="2">
    <source>
        <dbReference type="Proteomes" id="UP001174136"/>
    </source>
</evidence>
<evidence type="ECO:0000313" key="1">
    <source>
        <dbReference type="EMBL" id="KAK0142204.1"/>
    </source>
</evidence>
<dbReference type="EMBL" id="JAOPHQ010003703">
    <property type="protein sequence ID" value="KAK0142204.1"/>
    <property type="molecule type" value="Genomic_DNA"/>
</dbReference>
<gene>
    <name evidence="1" type="ORF">N1851_020090</name>
</gene>
<proteinExistence type="predicted"/>
<comment type="caution">
    <text evidence="1">The sequence shown here is derived from an EMBL/GenBank/DDBJ whole genome shotgun (WGS) entry which is preliminary data.</text>
</comment>
<protein>
    <submittedName>
        <fullName evidence="1">Uncharacterized protein</fullName>
    </submittedName>
</protein>
<name>A0AA47MLC2_MERPO</name>
<dbReference type="Proteomes" id="UP001174136">
    <property type="component" value="Unassembled WGS sequence"/>
</dbReference>
<organism evidence="1 2">
    <name type="scientific">Merluccius polli</name>
    <name type="common">Benguela hake</name>
    <name type="synonym">Merluccius cadenati</name>
    <dbReference type="NCBI Taxonomy" id="89951"/>
    <lineage>
        <taxon>Eukaryota</taxon>
        <taxon>Metazoa</taxon>
        <taxon>Chordata</taxon>
        <taxon>Craniata</taxon>
        <taxon>Vertebrata</taxon>
        <taxon>Euteleostomi</taxon>
        <taxon>Actinopterygii</taxon>
        <taxon>Neopterygii</taxon>
        <taxon>Teleostei</taxon>
        <taxon>Neoteleostei</taxon>
        <taxon>Acanthomorphata</taxon>
        <taxon>Zeiogadaria</taxon>
        <taxon>Gadariae</taxon>
        <taxon>Gadiformes</taxon>
        <taxon>Gadoidei</taxon>
        <taxon>Merlucciidae</taxon>
        <taxon>Merluccius</taxon>
    </lineage>
</organism>
<reference evidence="1" key="1">
    <citation type="journal article" date="2023" name="Front. Mar. Sci.">
        <title>A new Merluccius polli reference genome to investigate the effects of global change in West African waters.</title>
        <authorList>
            <person name="Mateo J.L."/>
            <person name="Blanco-Fernandez C."/>
            <person name="Garcia-Vazquez E."/>
            <person name="Machado-Schiaffino G."/>
        </authorList>
    </citation>
    <scope>NUCLEOTIDE SEQUENCE</scope>
    <source>
        <strain evidence="1">C29</strain>
        <tissue evidence="1">Fin</tissue>
    </source>
</reference>